<keyword evidence="2 4" id="KW-0728">SH3 domain</keyword>
<evidence type="ECO:0000256" key="5">
    <source>
        <dbReference type="SAM" id="MobiDB-lite"/>
    </source>
</evidence>
<dbReference type="Proteomes" id="UP000770661">
    <property type="component" value="Unassembled WGS sequence"/>
</dbReference>
<dbReference type="GO" id="GO:0051666">
    <property type="term" value="P:actin cortical patch localization"/>
    <property type="evidence" value="ECO:0007669"/>
    <property type="project" value="InterPro"/>
</dbReference>
<dbReference type="InterPro" id="IPR001452">
    <property type="entry name" value="SH3_domain"/>
</dbReference>
<dbReference type="OrthoDB" id="27823at2759"/>
<accession>A0A8J4Z2W2</accession>
<dbReference type="GO" id="GO:0005737">
    <property type="term" value="C:cytoplasm"/>
    <property type="evidence" value="ECO:0007669"/>
    <property type="project" value="UniProtKB-SubCell"/>
</dbReference>
<dbReference type="AlphaFoldDB" id="A0A8J4Z2W2"/>
<dbReference type="InterPro" id="IPR046982">
    <property type="entry name" value="BIN3/RVS161-like"/>
</dbReference>
<dbReference type="GO" id="GO:0008289">
    <property type="term" value="F:lipid binding"/>
    <property type="evidence" value="ECO:0007669"/>
    <property type="project" value="TreeGrafter"/>
</dbReference>
<evidence type="ECO:0000256" key="3">
    <source>
        <dbReference type="ARBA" id="ARBA00022490"/>
    </source>
</evidence>
<evidence type="ECO:0000313" key="7">
    <source>
        <dbReference type="EMBL" id="KAG0729545.1"/>
    </source>
</evidence>
<dbReference type="EMBL" id="JACEEZ010001042">
    <property type="protein sequence ID" value="KAG0729545.1"/>
    <property type="molecule type" value="Genomic_DNA"/>
</dbReference>
<feature type="compositionally biased region" description="Polar residues" evidence="5">
    <location>
        <begin position="382"/>
        <end position="401"/>
    </location>
</feature>
<dbReference type="PANTHER" id="PTHR47174:SF3">
    <property type="entry name" value="BRIDGING INTEGRATOR 3"/>
    <property type="match status" value="1"/>
</dbReference>
<dbReference type="PANTHER" id="PTHR47174">
    <property type="entry name" value="BRIDGING INTEGRATOR 3"/>
    <property type="match status" value="1"/>
</dbReference>
<feature type="compositionally biased region" description="Pro residues" evidence="5">
    <location>
        <begin position="27"/>
        <end position="37"/>
    </location>
</feature>
<dbReference type="CDD" id="cd00174">
    <property type="entry name" value="SH3"/>
    <property type="match status" value="2"/>
</dbReference>
<sequence>MPSPRPSQNGLPRSASLPLHNGMQKKTPPPRPPPPKVIPTQKSRQQHDHSNSSRSGMGSIIGKLRGPPSSRSRQPHGHSSTSAPATPVSEASLIDLSSPPGSPATRSGSDGLSVNSFGSESSTGNQSSGFDDSFDPFGSIQDNHIYSVPKKVGVSSFYSNMSTPPISATQNFSTLRETQDPFDTLASRASKYNIQNQQLQNSTVTVTSRPITTPLNSVVKHDSQSSTAKPEYKSACKPTIIRPKAPVSSLQVERAGDSVIGSQMGQLDTIDWGAALKGYTAKPPATWDASAPHIIEQTIPEEPPPLPPRPEAEEEDHDRPHGIADFDFVGSQSDDLSLKPGDAVQLLYRVSDEWLFGRCGPKEGMFPQCFIKIVVPLAGEQIQTSHSAPTDTSGSTKSKASPQPAAREANTAVTHTATVLYTFLAEATEDLTVHEGDSVHVTGRLNDQWLYGQCNGKWGQFPANYVDCIPPNLPQV</sequence>
<name>A0A8J4Z2W2_CHIOP</name>
<dbReference type="GO" id="GO:0097320">
    <property type="term" value="P:plasma membrane tubulation"/>
    <property type="evidence" value="ECO:0007669"/>
    <property type="project" value="TreeGrafter"/>
</dbReference>
<protein>
    <recommendedName>
        <fullName evidence="6">SH3 domain-containing protein</fullName>
    </recommendedName>
</protein>
<feature type="compositionally biased region" description="Polar residues" evidence="5">
    <location>
        <begin position="1"/>
        <end position="11"/>
    </location>
</feature>
<feature type="region of interest" description="Disordered" evidence="5">
    <location>
        <begin position="298"/>
        <end position="327"/>
    </location>
</feature>
<feature type="region of interest" description="Disordered" evidence="5">
    <location>
        <begin position="382"/>
        <end position="411"/>
    </location>
</feature>
<evidence type="ECO:0000256" key="2">
    <source>
        <dbReference type="ARBA" id="ARBA00022443"/>
    </source>
</evidence>
<evidence type="ECO:0000259" key="6">
    <source>
        <dbReference type="PROSITE" id="PS50002"/>
    </source>
</evidence>
<feature type="domain" description="SH3" evidence="6">
    <location>
        <begin position="412"/>
        <end position="471"/>
    </location>
</feature>
<dbReference type="SMART" id="SM00326">
    <property type="entry name" value="SH3"/>
    <property type="match status" value="2"/>
</dbReference>
<dbReference type="SUPFAM" id="SSF50044">
    <property type="entry name" value="SH3-domain"/>
    <property type="match status" value="2"/>
</dbReference>
<dbReference type="InterPro" id="IPR036028">
    <property type="entry name" value="SH3-like_dom_sf"/>
</dbReference>
<dbReference type="GO" id="GO:0015629">
    <property type="term" value="C:actin cytoskeleton"/>
    <property type="evidence" value="ECO:0007669"/>
    <property type="project" value="TreeGrafter"/>
</dbReference>
<dbReference type="PRINTS" id="PR00499">
    <property type="entry name" value="P67PHOX"/>
</dbReference>
<comment type="subcellular location">
    <subcellularLocation>
        <location evidence="1">Cytoplasm</location>
    </subcellularLocation>
</comment>
<feature type="compositionally biased region" description="Polar residues" evidence="5">
    <location>
        <begin position="104"/>
        <end position="130"/>
    </location>
</feature>
<feature type="domain" description="SH3" evidence="6">
    <location>
        <begin position="317"/>
        <end position="376"/>
    </location>
</feature>
<dbReference type="Pfam" id="PF00018">
    <property type="entry name" value="SH3_1"/>
    <property type="match status" value="1"/>
</dbReference>
<keyword evidence="3" id="KW-0963">Cytoplasm</keyword>
<dbReference type="Gene3D" id="2.30.30.40">
    <property type="entry name" value="SH3 Domains"/>
    <property type="match status" value="2"/>
</dbReference>
<dbReference type="GO" id="GO:0006897">
    <property type="term" value="P:endocytosis"/>
    <property type="evidence" value="ECO:0007669"/>
    <property type="project" value="InterPro"/>
</dbReference>
<proteinExistence type="predicted"/>
<dbReference type="Pfam" id="PF14604">
    <property type="entry name" value="SH3_9"/>
    <property type="match status" value="1"/>
</dbReference>
<comment type="caution">
    <text evidence="7">The sequence shown here is derived from an EMBL/GenBank/DDBJ whole genome shotgun (WGS) entry which is preliminary data.</text>
</comment>
<organism evidence="7 8">
    <name type="scientific">Chionoecetes opilio</name>
    <name type="common">Atlantic snow crab</name>
    <name type="synonym">Cancer opilio</name>
    <dbReference type="NCBI Taxonomy" id="41210"/>
    <lineage>
        <taxon>Eukaryota</taxon>
        <taxon>Metazoa</taxon>
        <taxon>Ecdysozoa</taxon>
        <taxon>Arthropoda</taxon>
        <taxon>Crustacea</taxon>
        <taxon>Multicrustacea</taxon>
        <taxon>Malacostraca</taxon>
        <taxon>Eumalacostraca</taxon>
        <taxon>Eucarida</taxon>
        <taxon>Decapoda</taxon>
        <taxon>Pleocyemata</taxon>
        <taxon>Brachyura</taxon>
        <taxon>Eubrachyura</taxon>
        <taxon>Majoidea</taxon>
        <taxon>Majidae</taxon>
        <taxon>Chionoecetes</taxon>
    </lineage>
</organism>
<gene>
    <name evidence="7" type="ORF">GWK47_030071</name>
</gene>
<reference evidence="7" key="1">
    <citation type="submission" date="2020-07" db="EMBL/GenBank/DDBJ databases">
        <title>The High-quality genome of the commercially important snow crab, Chionoecetes opilio.</title>
        <authorList>
            <person name="Jeong J.-H."/>
            <person name="Ryu S."/>
        </authorList>
    </citation>
    <scope>NUCLEOTIDE SEQUENCE</scope>
    <source>
        <strain evidence="7">MADBK_172401_WGS</strain>
        <tissue evidence="7">Digestive gland</tissue>
    </source>
</reference>
<keyword evidence="8" id="KW-1185">Reference proteome</keyword>
<evidence type="ECO:0000313" key="8">
    <source>
        <dbReference type="Proteomes" id="UP000770661"/>
    </source>
</evidence>
<evidence type="ECO:0000256" key="1">
    <source>
        <dbReference type="ARBA" id="ARBA00004496"/>
    </source>
</evidence>
<evidence type="ECO:0000256" key="4">
    <source>
        <dbReference type="PROSITE-ProRule" id="PRU00192"/>
    </source>
</evidence>
<feature type="compositionally biased region" description="Polar residues" evidence="5">
    <location>
        <begin position="69"/>
        <end position="84"/>
    </location>
</feature>
<feature type="region of interest" description="Disordered" evidence="5">
    <location>
        <begin position="1"/>
        <end position="139"/>
    </location>
</feature>
<dbReference type="PROSITE" id="PS50002">
    <property type="entry name" value="SH3"/>
    <property type="match status" value="2"/>
</dbReference>